<dbReference type="InterPro" id="IPR017441">
    <property type="entry name" value="Protein_kinase_ATP_BS"/>
</dbReference>
<evidence type="ECO:0000256" key="5">
    <source>
        <dbReference type="PROSITE-ProRule" id="PRU10141"/>
    </source>
</evidence>
<feature type="compositionally biased region" description="Low complexity" evidence="6">
    <location>
        <begin position="312"/>
        <end position="332"/>
    </location>
</feature>
<dbReference type="PANTHER" id="PTHR43289:SF34">
    <property type="entry name" value="SERINE_THREONINE-PROTEIN KINASE YBDM-RELATED"/>
    <property type="match status" value="1"/>
</dbReference>
<dbReference type="SMART" id="SM00220">
    <property type="entry name" value="S_TKc"/>
    <property type="match status" value="1"/>
</dbReference>
<keyword evidence="7" id="KW-0472">Membrane</keyword>
<dbReference type="Proteomes" id="UP001589709">
    <property type="component" value="Unassembled WGS sequence"/>
</dbReference>
<name>A0ABV5N023_9ACTN</name>
<feature type="compositionally biased region" description="Low complexity" evidence="6">
    <location>
        <begin position="371"/>
        <end position="389"/>
    </location>
</feature>
<feature type="transmembrane region" description="Helical" evidence="7">
    <location>
        <begin position="404"/>
        <end position="421"/>
    </location>
</feature>
<evidence type="ECO:0000256" key="2">
    <source>
        <dbReference type="ARBA" id="ARBA00022741"/>
    </source>
</evidence>
<evidence type="ECO:0000313" key="9">
    <source>
        <dbReference type="EMBL" id="MFB9463624.1"/>
    </source>
</evidence>
<dbReference type="InterPro" id="IPR011009">
    <property type="entry name" value="Kinase-like_dom_sf"/>
</dbReference>
<dbReference type="Gene3D" id="1.10.510.10">
    <property type="entry name" value="Transferase(Phosphotransferase) domain 1"/>
    <property type="match status" value="1"/>
</dbReference>
<keyword evidence="10" id="KW-1185">Reference proteome</keyword>
<dbReference type="CDD" id="cd14014">
    <property type="entry name" value="STKc_PknB_like"/>
    <property type="match status" value="1"/>
</dbReference>
<evidence type="ECO:0000256" key="1">
    <source>
        <dbReference type="ARBA" id="ARBA00022679"/>
    </source>
</evidence>
<dbReference type="PROSITE" id="PS00107">
    <property type="entry name" value="PROTEIN_KINASE_ATP"/>
    <property type="match status" value="1"/>
</dbReference>
<feature type="domain" description="Protein kinase" evidence="8">
    <location>
        <begin position="19"/>
        <end position="270"/>
    </location>
</feature>
<dbReference type="EMBL" id="JBHMCY010000020">
    <property type="protein sequence ID" value="MFB9463624.1"/>
    <property type="molecule type" value="Genomic_DNA"/>
</dbReference>
<dbReference type="PROSITE" id="PS50011">
    <property type="entry name" value="PROTEIN_KINASE_DOM"/>
    <property type="match status" value="1"/>
</dbReference>
<dbReference type="PANTHER" id="PTHR43289">
    <property type="entry name" value="MITOGEN-ACTIVATED PROTEIN KINASE KINASE KINASE 20-RELATED"/>
    <property type="match status" value="1"/>
</dbReference>
<feature type="compositionally biased region" description="Low complexity" evidence="6">
    <location>
        <begin position="342"/>
        <end position="358"/>
    </location>
</feature>
<accession>A0ABV5N023</accession>
<keyword evidence="7" id="KW-0812">Transmembrane</keyword>
<evidence type="ECO:0000259" key="8">
    <source>
        <dbReference type="PROSITE" id="PS50011"/>
    </source>
</evidence>
<feature type="binding site" evidence="5">
    <location>
        <position position="47"/>
    </location>
    <ligand>
        <name>ATP</name>
        <dbReference type="ChEBI" id="CHEBI:30616"/>
    </ligand>
</feature>
<evidence type="ECO:0000256" key="7">
    <source>
        <dbReference type="SAM" id="Phobius"/>
    </source>
</evidence>
<dbReference type="RefSeq" id="WP_381345894.1">
    <property type="nucleotide sequence ID" value="NZ_JBHMCY010000020.1"/>
</dbReference>
<feature type="region of interest" description="Disordered" evidence="6">
    <location>
        <begin position="424"/>
        <end position="480"/>
    </location>
</feature>
<comment type="caution">
    <text evidence="9">The sequence shown here is derived from an EMBL/GenBank/DDBJ whole genome shotgun (WGS) entry which is preliminary data.</text>
</comment>
<dbReference type="InterPro" id="IPR000719">
    <property type="entry name" value="Prot_kinase_dom"/>
</dbReference>
<dbReference type="PROSITE" id="PS00108">
    <property type="entry name" value="PROTEIN_KINASE_ST"/>
    <property type="match status" value="1"/>
</dbReference>
<sequence>MNMAMMRLRREDPRVVGSFRLHRRLGAGGMGVVYLGSDKKGQRVALKVIRPDLAEDQEFRSRFAREVSAARRIRGGCTARLVAADLEADRPWFATQYVPGPSLHDKVAEEGALGAADVAAVGAALSEGLVAVHEAGVVHRDLKPSNILLSPKGPRIIDFGIAWATGASTLTHVGTAVGSPGFLAPEQVRGAAVTPATDVFSLGATLAYASTGDSPFGQGSSEVMLYRVVHEEPQLHGVPDALAPLVRACLAKDPEERPSTLELSLRLKEIAAREAQGLIEGRPPAPRSGEADRPTGRLADTYPDRAPRRPQGGPVTPAPRGARGPAPVRGGTPSRGGGAPSRGGAPARSGARPTPASRNTPARHTTRSGSGSRPAPRGANGRPAARPTGTGRRPANPRLLRQRLFVFVVVTLFVALGIGLVQGCQGASRGLGDERGGVRERQEQVREQMRPAYRPADEGTRTSGESAGSRGYASAVGAYR</sequence>
<keyword evidence="1" id="KW-0808">Transferase</keyword>
<dbReference type="InterPro" id="IPR008271">
    <property type="entry name" value="Ser/Thr_kinase_AS"/>
</dbReference>
<organism evidence="9 10">
    <name type="scientific">Streptomyces cinereospinus</name>
    <dbReference type="NCBI Taxonomy" id="285561"/>
    <lineage>
        <taxon>Bacteria</taxon>
        <taxon>Bacillati</taxon>
        <taxon>Actinomycetota</taxon>
        <taxon>Actinomycetes</taxon>
        <taxon>Kitasatosporales</taxon>
        <taxon>Streptomycetaceae</taxon>
        <taxon>Streptomyces</taxon>
    </lineage>
</organism>
<gene>
    <name evidence="9" type="ORF">ACFF45_13165</name>
</gene>
<dbReference type="GO" id="GO:0016301">
    <property type="term" value="F:kinase activity"/>
    <property type="evidence" value="ECO:0007669"/>
    <property type="project" value="UniProtKB-KW"/>
</dbReference>
<evidence type="ECO:0000256" key="4">
    <source>
        <dbReference type="ARBA" id="ARBA00022840"/>
    </source>
</evidence>
<evidence type="ECO:0000256" key="6">
    <source>
        <dbReference type="SAM" id="MobiDB-lite"/>
    </source>
</evidence>
<protein>
    <submittedName>
        <fullName evidence="9">Protein kinase</fullName>
    </submittedName>
</protein>
<proteinExistence type="predicted"/>
<feature type="compositionally biased region" description="Basic and acidic residues" evidence="6">
    <location>
        <begin position="431"/>
        <end position="460"/>
    </location>
</feature>
<keyword evidence="4 5" id="KW-0067">ATP-binding</keyword>
<evidence type="ECO:0000313" key="10">
    <source>
        <dbReference type="Proteomes" id="UP001589709"/>
    </source>
</evidence>
<keyword evidence="3 9" id="KW-0418">Kinase</keyword>
<keyword evidence="2 5" id="KW-0547">Nucleotide-binding</keyword>
<evidence type="ECO:0000256" key="3">
    <source>
        <dbReference type="ARBA" id="ARBA00022777"/>
    </source>
</evidence>
<dbReference type="Pfam" id="PF00069">
    <property type="entry name" value="Pkinase"/>
    <property type="match status" value="1"/>
</dbReference>
<keyword evidence="7" id="KW-1133">Transmembrane helix</keyword>
<dbReference type="Gene3D" id="3.30.200.20">
    <property type="entry name" value="Phosphorylase Kinase, domain 1"/>
    <property type="match status" value="1"/>
</dbReference>
<reference evidence="9 10" key="1">
    <citation type="submission" date="2024-09" db="EMBL/GenBank/DDBJ databases">
        <authorList>
            <person name="Sun Q."/>
            <person name="Mori K."/>
        </authorList>
    </citation>
    <scope>NUCLEOTIDE SEQUENCE [LARGE SCALE GENOMIC DNA]</scope>
    <source>
        <strain evidence="9 10">JCM 6917</strain>
    </source>
</reference>
<dbReference type="SUPFAM" id="SSF56112">
    <property type="entry name" value="Protein kinase-like (PK-like)"/>
    <property type="match status" value="1"/>
</dbReference>
<feature type="compositionally biased region" description="Polar residues" evidence="6">
    <location>
        <begin position="359"/>
        <end position="370"/>
    </location>
</feature>
<feature type="region of interest" description="Disordered" evidence="6">
    <location>
        <begin position="275"/>
        <end position="396"/>
    </location>
</feature>